<comment type="caution">
    <text evidence="1">The sequence shown here is derived from an EMBL/GenBank/DDBJ whole genome shotgun (WGS) entry which is preliminary data.</text>
</comment>
<dbReference type="EMBL" id="NJBN01000001">
    <property type="protein sequence ID" value="TKJ42573.1"/>
    <property type="molecule type" value="Genomic_DNA"/>
</dbReference>
<protein>
    <recommendedName>
        <fullName evidence="3">HEPN domain-containing protein</fullName>
    </recommendedName>
</protein>
<proteinExistence type="predicted"/>
<evidence type="ECO:0000313" key="2">
    <source>
        <dbReference type="Proteomes" id="UP000319619"/>
    </source>
</evidence>
<evidence type="ECO:0008006" key="3">
    <source>
        <dbReference type="Google" id="ProtNLM"/>
    </source>
</evidence>
<evidence type="ECO:0000313" key="1">
    <source>
        <dbReference type="EMBL" id="TKJ42573.1"/>
    </source>
</evidence>
<reference evidence="1 2" key="1">
    <citation type="submission" date="2017-06" db="EMBL/GenBank/DDBJ databases">
        <title>Novel microbial phyla capable of carbon fixation and sulfur reduction in deep-sea sediments.</title>
        <authorList>
            <person name="Huang J."/>
            <person name="Baker B."/>
            <person name="Wang Y."/>
        </authorList>
    </citation>
    <scope>NUCLEOTIDE SEQUENCE [LARGE SCALE GENOMIC DNA]</scope>
    <source>
        <strain evidence="1">B3_LCP</strain>
    </source>
</reference>
<organism evidence="1 2">
    <name type="scientific">candidate division LCP-89 bacterium B3_LCP</name>
    <dbReference type="NCBI Taxonomy" id="2012998"/>
    <lineage>
        <taxon>Bacteria</taxon>
        <taxon>Pseudomonadati</taxon>
        <taxon>Bacteria division LCP-89</taxon>
    </lineage>
</organism>
<sequence>MTKPLIRERIVISWFLSGLEDFFYAFKIHSPWRYEPFLCSIGFEKISKAYILALNAAKYENLKWHDAKEMVNCLAKKRGHHLKKMVKEIKNHVNDPDPESILNNSSAKLKDNHKTTLEAMEAAYLECRYPVPSYFHEKFPVASILVNGHPVVYDDPIGSTNFVNFCASFAGKISKYLKKNFDISISRKRFDSVVNGNASDGFCNRYLQYFTLNDST</sequence>
<name>A0A532V5U2_UNCL8</name>
<accession>A0A532V5U2</accession>
<dbReference type="Proteomes" id="UP000319619">
    <property type="component" value="Unassembled WGS sequence"/>
</dbReference>
<dbReference type="AlphaFoldDB" id="A0A532V5U2"/>
<gene>
    <name evidence="1" type="ORF">CEE37_02470</name>
</gene>